<evidence type="ECO:0000313" key="2">
    <source>
        <dbReference type="EMBL" id="KAK8385036.1"/>
    </source>
</evidence>
<evidence type="ECO:0000256" key="1">
    <source>
        <dbReference type="SAM" id="MobiDB-lite"/>
    </source>
</evidence>
<dbReference type="AlphaFoldDB" id="A0AAW0TCI0"/>
<feature type="region of interest" description="Disordered" evidence="1">
    <location>
        <begin position="1"/>
        <end position="76"/>
    </location>
</feature>
<accession>A0AAW0TCI0</accession>
<organism evidence="2 3">
    <name type="scientific">Scylla paramamosain</name>
    <name type="common">Mud crab</name>
    <dbReference type="NCBI Taxonomy" id="85552"/>
    <lineage>
        <taxon>Eukaryota</taxon>
        <taxon>Metazoa</taxon>
        <taxon>Ecdysozoa</taxon>
        <taxon>Arthropoda</taxon>
        <taxon>Crustacea</taxon>
        <taxon>Multicrustacea</taxon>
        <taxon>Malacostraca</taxon>
        <taxon>Eumalacostraca</taxon>
        <taxon>Eucarida</taxon>
        <taxon>Decapoda</taxon>
        <taxon>Pleocyemata</taxon>
        <taxon>Brachyura</taxon>
        <taxon>Eubrachyura</taxon>
        <taxon>Portunoidea</taxon>
        <taxon>Portunidae</taxon>
        <taxon>Portuninae</taxon>
        <taxon>Scylla</taxon>
    </lineage>
</organism>
<keyword evidence="3" id="KW-1185">Reference proteome</keyword>
<dbReference type="Proteomes" id="UP001487740">
    <property type="component" value="Unassembled WGS sequence"/>
</dbReference>
<dbReference type="EMBL" id="JARAKH010000034">
    <property type="protein sequence ID" value="KAK8385036.1"/>
    <property type="molecule type" value="Genomic_DNA"/>
</dbReference>
<feature type="compositionally biased region" description="Low complexity" evidence="1">
    <location>
        <begin position="18"/>
        <end position="34"/>
    </location>
</feature>
<reference evidence="2 3" key="1">
    <citation type="submission" date="2023-03" db="EMBL/GenBank/DDBJ databases">
        <title>High-quality genome of Scylla paramamosain provides insights in environmental adaptation.</title>
        <authorList>
            <person name="Zhang L."/>
        </authorList>
    </citation>
    <scope>NUCLEOTIDE SEQUENCE [LARGE SCALE GENOMIC DNA]</scope>
    <source>
        <strain evidence="2">LZ_2023a</strain>
        <tissue evidence="2">Muscle</tissue>
    </source>
</reference>
<protein>
    <submittedName>
        <fullName evidence="2">Uncharacterized protein</fullName>
    </submittedName>
</protein>
<evidence type="ECO:0000313" key="3">
    <source>
        <dbReference type="Proteomes" id="UP001487740"/>
    </source>
</evidence>
<comment type="caution">
    <text evidence="2">The sequence shown here is derived from an EMBL/GenBank/DDBJ whole genome shotgun (WGS) entry which is preliminary data.</text>
</comment>
<proteinExistence type="predicted"/>
<gene>
    <name evidence="2" type="ORF">O3P69_014538</name>
</gene>
<name>A0AAW0TCI0_SCYPA</name>
<sequence length="76" mass="7694">MDPEPSRASCGPAEALMSESKSNSSSSSSSSSSSRAVVVAARPTSAPAVRVKCEEDSHPRTPLPPMPGPKCAASHA</sequence>